<dbReference type="InterPro" id="IPR029063">
    <property type="entry name" value="SAM-dependent_MTases_sf"/>
</dbReference>
<feature type="transmembrane region" description="Helical" evidence="4">
    <location>
        <begin position="15"/>
        <end position="37"/>
    </location>
</feature>
<evidence type="ECO:0000256" key="3">
    <source>
        <dbReference type="ARBA" id="ARBA00022691"/>
    </source>
</evidence>
<keyword evidence="1" id="KW-0489">Methyltransferase</keyword>
<keyword evidence="4" id="KW-0472">Membrane</keyword>
<dbReference type="CDD" id="cd02440">
    <property type="entry name" value="AdoMet_MTases"/>
    <property type="match status" value="1"/>
</dbReference>
<dbReference type="OrthoDB" id="5611641at2"/>
<keyword evidence="6" id="KW-1185">Reference proteome</keyword>
<organism evidence="5 6">
    <name type="scientific">Pseudomonas kuykendallii</name>
    <dbReference type="NCBI Taxonomy" id="1007099"/>
    <lineage>
        <taxon>Bacteria</taxon>
        <taxon>Pseudomonadati</taxon>
        <taxon>Pseudomonadota</taxon>
        <taxon>Gammaproteobacteria</taxon>
        <taxon>Pseudomonadales</taxon>
        <taxon>Pseudomonadaceae</taxon>
        <taxon>Pseudomonas</taxon>
    </lineage>
</organism>
<sequence length="262" mass="29326">MLIRELNELGRRVPLLLALLLQLVASALVMALVLLAVKALHWRPPLLGAALLQGALAASLGRWLGLSPWWLPINLAFVPALLALNAGDLPRWVPLAGFLGLLLLNWNSLGERVPLYLTGRRGERALSDLLRELPADFAFIDLGSGLGGTLCRLARDYPQARFVGVESAPLSFLMSWLRCLPRRNCRIRYGSLWKAELGDFDLVYCFLSPAPMPRLWEKARTQMRRGARLVSNSFEIPGVPAEQVIPLDDWRASRLLVWRPNR</sequence>
<evidence type="ECO:0000256" key="4">
    <source>
        <dbReference type="SAM" id="Phobius"/>
    </source>
</evidence>
<dbReference type="PANTHER" id="PTHR13610">
    <property type="entry name" value="METHYLTRANSFERASE DOMAIN-CONTAINING PROTEIN"/>
    <property type="match status" value="1"/>
</dbReference>
<dbReference type="EMBL" id="FNNU01000001">
    <property type="protein sequence ID" value="SDW13625.1"/>
    <property type="molecule type" value="Genomic_DNA"/>
</dbReference>
<evidence type="ECO:0000256" key="1">
    <source>
        <dbReference type="ARBA" id="ARBA00022603"/>
    </source>
</evidence>
<evidence type="ECO:0008006" key="7">
    <source>
        <dbReference type="Google" id="ProtNLM"/>
    </source>
</evidence>
<dbReference type="AlphaFoldDB" id="A0A1H2R2Q3"/>
<dbReference type="Gene3D" id="3.40.50.150">
    <property type="entry name" value="Vaccinia Virus protein VP39"/>
    <property type="match status" value="1"/>
</dbReference>
<dbReference type="STRING" id="1007099.SAMN05216287_0217"/>
<evidence type="ECO:0000256" key="2">
    <source>
        <dbReference type="ARBA" id="ARBA00022679"/>
    </source>
</evidence>
<dbReference type="Proteomes" id="UP000243778">
    <property type="component" value="Unassembled WGS sequence"/>
</dbReference>
<gene>
    <name evidence="5" type="ORF">SAMN05216287_0217</name>
</gene>
<accession>A0A1H2R2Q3</accession>
<keyword evidence="4" id="KW-0812">Transmembrane</keyword>
<proteinExistence type="predicted"/>
<keyword evidence="3" id="KW-0949">S-adenosyl-L-methionine</keyword>
<evidence type="ECO:0000313" key="5">
    <source>
        <dbReference type="EMBL" id="SDW13625.1"/>
    </source>
</evidence>
<name>A0A1H2R2Q3_9PSED</name>
<keyword evidence="4" id="KW-1133">Transmembrane helix</keyword>
<keyword evidence="2" id="KW-0808">Transferase</keyword>
<dbReference type="InterPro" id="IPR026170">
    <property type="entry name" value="FAM173A/B"/>
</dbReference>
<dbReference type="GO" id="GO:0032259">
    <property type="term" value="P:methylation"/>
    <property type="evidence" value="ECO:0007669"/>
    <property type="project" value="UniProtKB-KW"/>
</dbReference>
<dbReference type="GO" id="GO:0016279">
    <property type="term" value="F:protein-lysine N-methyltransferase activity"/>
    <property type="evidence" value="ECO:0007669"/>
    <property type="project" value="InterPro"/>
</dbReference>
<dbReference type="PANTHER" id="PTHR13610:SF11">
    <property type="entry name" value="METHYLTRANSFERASE DOMAIN-CONTAINING PROTEIN"/>
    <property type="match status" value="1"/>
</dbReference>
<reference evidence="6" key="1">
    <citation type="submission" date="2016-10" db="EMBL/GenBank/DDBJ databases">
        <authorList>
            <person name="Varghese N."/>
            <person name="Submissions S."/>
        </authorList>
    </citation>
    <scope>NUCLEOTIDE SEQUENCE [LARGE SCALE GENOMIC DNA]</scope>
    <source>
        <strain evidence="6">NRRL B-59562</strain>
    </source>
</reference>
<dbReference type="SUPFAM" id="SSF53335">
    <property type="entry name" value="S-adenosyl-L-methionine-dependent methyltransferases"/>
    <property type="match status" value="1"/>
</dbReference>
<dbReference type="RefSeq" id="WP_090223853.1">
    <property type="nucleotide sequence ID" value="NZ_FNNU01000001.1"/>
</dbReference>
<evidence type="ECO:0000313" key="6">
    <source>
        <dbReference type="Proteomes" id="UP000243778"/>
    </source>
</evidence>
<protein>
    <recommendedName>
        <fullName evidence="7">Trans-aconitate methyltransferase</fullName>
    </recommendedName>
</protein>